<dbReference type="SUPFAM" id="SSF46689">
    <property type="entry name" value="Homeodomain-like"/>
    <property type="match status" value="1"/>
</dbReference>
<name>A0A1M6VEU0_9GAMM</name>
<dbReference type="SMART" id="SM00342">
    <property type="entry name" value="HTH_ARAC"/>
    <property type="match status" value="1"/>
</dbReference>
<dbReference type="EMBL" id="FRAQ01000004">
    <property type="protein sequence ID" value="SHK79990.1"/>
    <property type="molecule type" value="Genomic_DNA"/>
</dbReference>
<dbReference type="GO" id="GO:0003700">
    <property type="term" value="F:DNA-binding transcription factor activity"/>
    <property type="evidence" value="ECO:0007669"/>
    <property type="project" value="InterPro"/>
</dbReference>
<dbReference type="Pfam" id="PF12625">
    <property type="entry name" value="Arabinose_bd"/>
    <property type="match status" value="1"/>
</dbReference>
<dbReference type="AlphaFoldDB" id="A0A1M6VEU0"/>
<dbReference type="InterPro" id="IPR032687">
    <property type="entry name" value="AraC-type_N"/>
</dbReference>
<dbReference type="GO" id="GO:0000976">
    <property type="term" value="F:transcription cis-regulatory region binding"/>
    <property type="evidence" value="ECO:0007669"/>
    <property type="project" value="TreeGrafter"/>
</dbReference>
<dbReference type="InterPro" id="IPR018060">
    <property type="entry name" value="HTH_AraC"/>
</dbReference>
<evidence type="ECO:0000259" key="4">
    <source>
        <dbReference type="PROSITE" id="PS01124"/>
    </source>
</evidence>
<accession>A0A1M6VEU0</accession>
<evidence type="ECO:0000256" key="2">
    <source>
        <dbReference type="ARBA" id="ARBA00023125"/>
    </source>
</evidence>
<dbReference type="PROSITE" id="PS01124">
    <property type="entry name" value="HTH_ARAC_FAMILY_2"/>
    <property type="match status" value="1"/>
</dbReference>
<evidence type="ECO:0000313" key="5">
    <source>
        <dbReference type="EMBL" id="SHK79990.1"/>
    </source>
</evidence>
<dbReference type="PANTHER" id="PTHR47894">
    <property type="entry name" value="HTH-TYPE TRANSCRIPTIONAL REGULATOR GADX"/>
    <property type="match status" value="1"/>
</dbReference>
<dbReference type="Gene3D" id="1.10.10.60">
    <property type="entry name" value="Homeodomain-like"/>
    <property type="match status" value="1"/>
</dbReference>
<keyword evidence="1" id="KW-0805">Transcription regulation</keyword>
<keyword evidence="6" id="KW-1185">Reference proteome</keyword>
<evidence type="ECO:0000256" key="1">
    <source>
        <dbReference type="ARBA" id="ARBA00023015"/>
    </source>
</evidence>
<dbReference type="STRING" id="564117.SAMN05216369_3154"/>
<dbReference type="InterPro" id="IPR009057">
    <property type="entry name" value="Homeodomain-like_sf"/>
</dbReference>
<dbReference type="PANTHER" id="PTHR47894:SF1">
    <property type="entry name" value="HTH-TYPE TRANSCRIPTIONAL REGULATOR VQSM"/>
    <property type="match status" value="1"/>
</dbReference>
<proteinExistence type="predicted"/>
<evidence type="ECO:0000256" key="3">
    <source>
        <dbReference type="ARBA" id="ARBA00023163"/>
    </source>
</evidence>
<dbReference type="GO" id="GO:0005829">
    <property type="term" value="C:cytosol"/>
    <property type="evidence" value="ECO:0007669"/>
    <property type="project" value="TreeGrafter"/>
</dbReference>
<dbReference type="Pfam" id="PF12833">
    <property type="entry name" value="HTH_18"/>
    <property type="match status" value="1"/>
</dbReference>
<keyword evidence="3" id="KW-0804">Transcription</keyword>
<feature type="domain" description="HTH araC/xylS-type" evidence="4">
    <location>
        <begin position="258"/>
        <end position="355"/>
    </location>
</feature>
<keyword evidence="2 5" id="KW-0238">DNA-binding</keyword>
<protein>
    <submittedName>
        <fullName evidence="5">AraC-type DNA-binding protein</fullName>
    </submittedName>
</protein>
<sequence>MAVQAEIIDTLRTRTVIDMRDSQPRPHIANHYLQASIRGAERQGFQRDTLLASAGVPAAWLNKPDHPITEEQLTLVIKSVWRATRDEFLGLSTSRCKNGTFALMTDYCLGSATLGAVLRKSARFFSIACDNIDIGLGENNRHKLVFFRLSLKEASQDTDHMLQEFLLLMWQRFACWLVDQQIPFATTQFSYPPPPHVAEYRAMFPTELQFDESVCGFYLHEKYLQLPITRSETELAVFLKEAPAYILRRPDHDDSLRNRVRTLLAQQSLKDMPSLDEIAQLLHMTPRSIGRKLQEEGTSLRNIKTSLRREYATKLMSTENLSVADVSERVGFSETASFCRAFKRWTGKPPSQWPG</sequence>
<gene>
    <name evidence="5" type="ORF">SAMN05216369_3154</name>
</gene>
<reference evidence="6" key="1">
    <citation type="submission" date="2016-11" db="EMBL/GenBank/DDBJ databases">
        <authorList>
            <person name="Varghese N."/>
            <person name="Submissions S."/>
        </authorList>
    </citation>
    <scope>NUCLEOTIDE SEQUENCE [LARGE SCALE GENOMIC DNA]</scope>
    <source>
        <strain evidence="6">CGMCC 1.10835</strain>
    </source>
</reference>
<organism evidence="5 6">
    <name type="scientific">Marinobacter antarcticus</name>
    <dbReference type="NCBI Taxonomy" id="564117"/>
    <lineage>
        <taxon>Bacteria</taxon>
        <taxon>Pseudomonadati</taxon>
        <taxon>Pseudomonadota</taxon>
        <taxon>Gammaproteobacteria</taxon>
        <taxon>Pseudomonadales</taxon>
        <taxon>Marinobacteraceae</taxon>
        <taxon>Marinobacter</taxon>
    </lineage>
</organism>
<evidence type="ECO:0000313" key="6">
    <source>
        <dbReference type="Proteomes" id="UP000184497"/>
    </source>
</evidence>
<dbReference type="Proteomes" id="UP000184497">
    <property type="component" value="Unassembled WGS sequence"/>
</dbReference>